<feature type="domain" description="F-box" evidence="5">
    <location>
        <begin position="55"/>
        <end position="102"/>
    </location>
</feature>
<feature type="repeat" description="WD" evidence="3">
    <location>
        <begin position="277"/>
        <end position="311"/>
    </location>
</feature>
<name>A0A8C7Z7R4_9TELE</name>
<dbReference type="InterPro" id="IPR020472">
    <property type="entry name" value="WD40_PAC1"/>
</dbReference>
<dbReference type="InterPro" id="IPR036322">
    <property type="entry name" value="WD40_repeat_dom_sf"/>
</dbReference>
<reference evidence="6" key="1">
    <citation type="submission" date="2025-08" db="UniProtKB">
        <authorList>
            <consortium name="Ensembl"/>
        </authorList>
    </citation>
    <scope>IDENTIFICATION</scope>
</reference>
<dbReference type="PANTHER" id="PTHR19848">
    <property type="entry name" value="WD40 REPEAT PROTEIN"/>
    <property type="match status" value="1"/>
</dbReference>
<evidence type="ECO:0000313" key="6">
    <source>
        <dbReference type="Ensembl" id="ENSOSIP00000037190.1"/>
    </source>
</evidence>
<evidence type="ECO:0000256" key="3">
    <source>
        <dbReference type="PROSITE-ProRule" id="PRU00221"/>
    </source>
</evidence>
<evidence type="ECO:0000259" key="5">
    <source>
        <dbReference type="PROSITE" id="PS50181"/>
    </source>
</evidence>
<protein>
    <submittedName>
        <fullName evidence="6">F-box and WD repeat domain containing 9</fullName>
    </submittedName>
</protein>
<dbReference type="Proteomes" id="UP000694383">
    <property type="component" value="Unplaced"/>
</dbReference>
<dbReference type="Ensembl" id="ENSOSIT00000039195.1">
    <property type="protein sequence ID" value="ENSOSIP00000037190.1"/>
    <property type="gene ID" value="ENSOSIG00000018453.1"/>
</dbReference>
<dbReference type="Pfam" id="PF00400">
    <property type="entry name" value="WD40"/>
    <property type="match status" value="3"/>
</dbReference>
<dbReference type="PROSITE" id="PS50181">
    <property type="entry name" value="FBOX"/>
    <property type="match status" value="1"/>
</dbReference>
<dbReference type="PROSITE" id="PS50082">
    <property type="entry name" value="WD_REPEATS_2"/>
    <property type="match status" value="2"/>
</dbReference>
<evidence type="ECO:0000256" key="2">
    <source>
        <dbReference type="ARBA" id="ARBA00022737"/>
    </source>
</evidence>
<evidence type="ECO:0000256" key="4">
    <source>
        <dbReference type="SAM" id="MobiDB-lite"/>
    </source>
</evidence>
<dbReference type="PANTHER" id="PTHR19848:SF8">
    <property type="entry name" value="F-BOX AND WD REPEAT DOMAIN CONTAINING 7"/>
    <property type="match status" value="1"/>
</dbReference>
<dbReference type="InterPro" id="IPR001810">
    <property type="entry name" value="F-box_dom"/>
</dbReference>
<reference evidence="6" key="2">
    <citation type="submission" date="2025-09" db="UniProtKB">
        <authorList>
            <consortium name="Ensembl"/>
        </authorList>
    </citation>
    <scope>IDENTIFICATION</scope>
</reference>
<dbReference type="SUPFAM" id="SSF50978">
    <property type="entry name" value="WD40 repeat-like"/>
    <property type="match status" value="1"/>
</dbReference>
<dbReference type="InterPro" id="IPR019775">
    <property type="entry name" value="WD40_repeat_CS"/>
</dbReference>
<evidence type="ECO:0000256" key="1">
    <source>
        <dbReference type="ARBA" id="ARBA00022574"/>
    </source>
</evidence>
<keyword evidence="7" id="KW-1185">Reference proteome</keyword>
<dbReference type="SMART" id="SM00320">
    <property type="entry name" value="WD40"/>
    <property type="match status" value="6"/>
</dbReference>
<dbReference type="PRINTS" id="PR00320">
    <property type="entry name" value="GPROTEINBRPT"/>
</dbReference>
<dbReference type="PROSITE" id="PS00678">
    <property type="entry name" value="WD_REPEATS_1"/>
    <property type="match status" value="2"/>
</dbReference>
<dbReference type="AlphaFoldDB" id="A0A8C7Z7R4"/>
<accession>A0A8C7Z7R4</accession>
<feature type="region of interest" description="Disordered" evidence="4">
    <location>
        <begin position="1"/>
        <end position="38"/>
    </location>
</feature>
<dbReference type="InterPro" id="IPR001680">
    <property type="entry name" value="WD40_rpt"/>
</dbReference>
<keyword evidence="2" id="KW-0677">Repeat</keyword>
<dbReference type="InterPro" id="IPR015943">
    <property type="entry name" value="WD40/YVTN_repeat-like_dom_sf"/>
</dbReference>
<feature type="repeat" description="WD" evidence="3">
    <location>
        <begin position="225"/>
        <end position="262"/>
    </location>
</feature>
<organism evidence="6 7">
    <name type="scientific">Oryzias sinensis</name>
    <name type="common">Chinese medaka</name>
    <dbReference type="NCBI Taxonomy" id="183150"/>
    <lineage>
        <taxon>Eukaryota</taxon>
        <taxon>Metazoa</taxon>
        <taxon>Chordata</taxon>
        <taxon>Craniata</taxon>
        <taxon>Vertebrata</taxon>
        <taxon>Euteleostomi</taxon>
        <taxon>Actinopterygii</taxon>
        <taxon>Neopterygii</taxon>
        <taxon>Teleostei</taxon>
        <taxon>Neoteleostei</taxon>
        <taxon>Acanthomorphata</taxon>
        <taxon>Ovalentaria</taxon>
        <taxon>Atherinomorphae</taxon>
        <taxon>Beloniformes</taxon>
        <taxon>Adrianichthyidae</taxon>
        <taxon>Oryziinae</taxon>
        <taxon>Oryzias</taxon>
    </lineage>
</organism>
<dbReference type="GeneTree" id="ENSGT00390000006806"/>
<keyword evidence="1 3" id="KW-0853">WD repeat</keyword>
<sequence length="536" mass="58116">MEVNPNDSETKTPQKGVFCPQPGNLTRENADSPSVAVAGEDLPSADVGVAPPAEKAGLLSLPLEAMSHIASYLPADTVIHDLPKVSPFLKVLLEDTTAWQLRAQRLTAHQTCIPVLLKKMMDWPSFCLEMEQLVDTWAEKPLSGDVLMQSVLEGEQGAALRENPEGAENGAGLPEGDLDAEVRRWHLEDLDIANNFLSGENKETMPHQVSKSSSETPGLENIVLPSAHIAQVNSILFLGGEGAICATASRDWSVKLWDVKTGPSGALLYSLASKGETQSHRGWVSCLASIGPLLASGSFDCTVKLWDIEAGGAQTCLIGNAAPIFSLSSQSNVLLAGTFDKKINMYDIRAEATLIKTLRYHKKAVTCIVADDNHIISGSIDSTVVIYDRRAEKILKRIVLKHYPMRMSYDGCVVWAGDCKGLLHAFYMNADQWEKKTQFDVGHHAVITGIHSSPSSLYTCSSDRTFKVTFSFFACLCLDILPYNVLLLLQVHIPSVSPITVCTLKYKSPVSAVCAEAGVVAVATGDASVKVWRPRK</sequence>
<feature type="compositionally biased region" description="Polar residues" evidence="4">
    <location>
        <begin position="1"/>
        <end position="13"/>
    </location>
</feature>
<dbReference type="Gene3D" id="2.130.10.10">
    <property type="entry name" value="YVTN repeat-like/Quinoprotein amine dehydrogenase"/>
    <property type="match status" value="2"/>
</dbReference>
<proteinExistence type="predicted"/>
<evidence type="ECO:0000313" key="7">
    <source>
        <dbReference type="Proteomes" id="UP000694383"/>
    </source>
</evidence>